<name>S8FMH6_FOMSC</name>
<evidence type="ECO:0000256" key="2">
    <source>
        <dbReference type="SAM" id="Phobius"/>
    </source>
</evidence>
<gene>
    <name evidence="3" type="ORF">FOMPIDRAFT_1047877</name>
</gene>
<feature type="region of interest" description="Disordered" evidence="1">
    <location>
        <begin position="187"/>
        <end position="207"/>
    </location>
</feature>
<reference evidence="3 4" key="1">
    <citation type="journal article" date="2012" name="Science">
        <title>The Paleozoic origin of enzymatic lignin decomposition reconstructed from 31 fungal genomes.</title>
        <authorList>
            <person name="Floudas D."/>
            <person name="Binder M."/>
            <person name="Riley R."/>
            <person name="Barry K."/>
            <person name="Blanchette R.A."/>
            <person name="Henrissat B."/>
            <person name="Martinez A.T."/>
            <person name="Otillar R."/>
            <person name="Spatafora J.W."/>
            <person name="Yadav J.S."/>
            <person name="Aerts A."/>
            <person name="Benoit I."/>
            <person name="Boyd A."/>
            <person name="Carlson A."/>
            <person name="Copeland A."/>
            <person name="Coutinho P.M."/>
            <person name="de Vries R.P."/>
            <person name="Ferreira P."/>
            <person name="Findley K."/>
            <person name="Foster B."/>
            <person name="Gaskell J."/>
            <person name="Glotzer D."/>
            <person name="Gorecki P."/>
            <person name="Heitman J."/>
            <person name="Hesse C."/>
            <person name="Hori C."/>
            <person name="Igarashi K."/>
            <person name="Jurgens J.A."/>
            <person name="Kallen N."/>
            <person name="Kersten P."/>
            <person name="Kohler A."/>
            <person name="Kuees U."/>
            <person name="Kumar T.K.A."/>
            <person name="Kuo A."/>
            <person name="LaButti K."/>
            <person name="Larrondo L.F."/>
            <person name="Lindquist E."/>
            <person name="Ling A."/>
            <person name="Lombard V."/>
            <person name="Lucas S."/>
            <person name="Lundell T."/>
            <person name="Martin R."/>
            <person name="McLaughlin D.J."/>
            <person name="Morgenstern I."/>
            <person name="Morin E."/>
            <person name="Murat C."/>
            <person name="Nagy L.G."/>
            <person name="Nolan M."/>
            <person name="Ohm R.A."/>
            <person name="Patyshakuliyeva A."/>
            <person name="Rokas A."/>
            <person name="Ruiz-Duenas F.J."/>
            <person name="Sabat G."/>
            <person name="Salamov A."/>
            <person name="Samejima M."/>
            <person name="Schmutz J."/>
            <person name="Slot J.C."/>
            <person name="St John F."/>
            <person name="Stenlid J."/>
            <person name="Sun H."/>
            <person name="Sun S."/>
            <person name="Syed K."/>
            <person name="Tsang A."/>
            <person name="Wiebenga A."/>
            <person name="Young D."/>
            <person name="Pisabarro A."/>
            <person name="Eastwood D.C."/>
            <person name="Martin F."/>
            <person name="Cullen D."/>
            <person name="Grigoriev I.V."/>
            <person name="Hibbett D.S."/>
        </authorList>
    </citation>
    <scope>NUCLEOTIDE SEQUENCE</scope>
    <source>
        <strain evidence="4">FP-58527</strain>
    </source>
</reference>
<feature type="compositionally biased region" description="Basic residues" evidence="1">
    <location>
        <begin position="196"/>
        <end position="207"/>
    </location>
</feature>
<evidence type="ECO:0000313" key="3">
    <source>
        <dbReference type="EMBL" id="EPT02526.1"/>
    </source>
</evidence>
<evidence type="ECO:0000256" key="1">
    <source>
        <dbReference type="SAM" id="MobiDB-lite"/>
    </source>
</evidence>
<dbReference type="Proteomes" id="UP000015241">
    <property type="component" value="Unassembled WGS sequence"/>
</dbReference>
<organism evidence="3 4">
    <name type="scientific">Fomitopsis schrenkii</name>
    <name type="common">Brown rot fungus</name>
    <dbReference type="NCBI Taxonomy" id="2126942"/>
    <lineage>
        <taxon>Eukaryota</taxon>
        <taxon>Fungi</taxon>
        <taxon>Dikarya</taxon>
        <taxon>Basidiomycota</taxon>
        <taxon>Agaricomycotina</taxon>
        <taxon>Agaricomycetes</taxon>
        <taxon>Polyporales</taxon>
        <taxon>Fomitopsis</taxon>
    </lineage>
</organism>
<protein>
    <submittedName>
        <fullName evidence="3">Uncharacterized protein</fullName>
    </submittedName>
</protein>
<dbReference type="InParanoid" id="S8FMH6"/>
<keyword evidence="2" id="KW-0812">Transmembrane</keyword>
<evidence type="ECO:0000313" key="4">
    <source>
        <dbReference type="Proteomes" id="UP000015241"/>
    </source>
</evidence>
<dbReference type="HOGENOM" id="CLU_1288926_0_0_1"/>
<feature type="compositionally biased region" description="Basic and acidic residues" evidence="1">
    <location>
        <begin position="130"/>
        <end position="143"/>
    </location>
</feature>
<accession>S8FMH6</accession>
<feature type="transmembrane region" description="Helical" evidence="2">
    <location>
        <begin position="6"/>
        <end position="28"/>
    </location>
</feature>
<dbReference type="AlphaFoldDB" id="S8FMH6"/>
<feature type="region of interest" description="Disordered" evidence="1">
    <location>
        <begin position="130"/>
        <end position="150"/>
    </location>
</feature>
<keyword evidence="4" id="KW-1185">Reference proteome</keyword>
<keyword evidence="2" id="KW-0472">Membrane</keyword>
<dbReference type="EMBL" id="KE504135">
    <property type="protein sequence ID" value="EPT02526.1"/>
    <property type="molecule type" value="Genomic_DNA"/>
</dbReference>
<proteinExistence type="predicted"/>
<sequence>MSQSNTGYDVWGVVASVLSLLILIPALINNLPINQARLFDSTLADTRCELCMYIEGGCLDGAFISKVTLQLGGLHADASQISEPYRARRIFHQIVSLLRLKSLKLSRMRREVEDIRTDIKIKSADAIGRRTSQDIVEPEKEELSPSDESDIDDLASLEGSTLQVEDDVEKALHTKCSTRDPPAYCAGFVDQTKPNTPKHRGWKTKAKGVLKRKVHFSRRR</sequence>
<keyword evidence="2" id="KW-1133">Transmembrane helix</keyword>